<evidence type="ECO:0000313" key="3">
    <source>
        <dbReference type="Proteomes" id="UP001523392"/>
    </source>
</evidence>
<dbReference type="EMBL" id="JAFIRR010000037">
    <property type="protein sequence ID" value="MCO6415872.1"/>
    <property type="molecule type" value="Genomic_DNA"/>
</dbReference>
<dbReference type="Proteomes" id="UP001523392">
    <property type="component" value="Unassembled WGS sequence"/>
</dbReference>
<accession>A0ABT1D1V2</accession>
<reference evidence="2 3" key="1">
    <citation type="submission" date="2021-12" db="EMBL/GenBank/DDBJ databases">
        <title>Siccirubricoccus leaddurans sp. nov., a high concentration Zn2+ tolerance bacterium.</title>
        <authorList>
            <person name="Cao Y."/>
        </authorList>
    </citation>
    <scope>NUCLEOTIDE SEQUENCE [LARGE SCALE GENOMIC DNA]</scope>
    <source>
        <strain evidence="2 3">KC 17139</strain>
    </source>
</reference>
<organism evidence="2 3">
    <name type="scientific">Siccirubricoccus soli</name>
    <dbReference type="NCBI Taxonomy" id="2899147"/>
    <lineage>
        <taxon>Bacteria</taxon>
        <taxon>Pseudomonadati</taxon>
        <taxon>Pseudomonadota</taxon>
        <taxon>Alphaproteobacteria</taxon>
        <taxon>Acetobacterales</taxon>
        <taxon>Roseomonadaceae</taxon>
        <taxon>Siccirubricoccus</taxon>
    </lineage>
</organism>
<protein>
    <submittedName>
        <fullName evidence="2">Uncharacterized protein</fullName>
    </submittedName>
</protein>
<keyword evidence="3" id="KW-1185">Reference proteome</keyword>
<dbReference type="RefSeq" id="WP_252952485.1">
    <property type="nucleotide sequence ID" value="NZ_JAFIRR010000037.1"/>
</dbReference>
<proteinExistence type="predicted"/>
<sequence>MNSDRKAGRGGSATGSSVRGRGSPEYLRRVAILAIGGVDTPGNTCLPREIAVAFPDDRQTLTWLVAPEADWRRLEAEGSASYRQASDLIGMGRGMPPTLVAHQLAEAVGDCAVYTGNWMLAQAWTKLLFSTIGRAEPPFEIRNLDRLIEEQGALPSECMGAVHVADGDVRRVARAATEAAWHAAHLLAVRRQVQNRTGRWPPAPRAKEPRSRSARPSPQHKQEPGS</sequence>
<comment type="caution">
    <text evidence="2">The sequence shown here is derived from an EMBL/GenBank/DDBJ whole genome shotgun (WGS) entry which is preliminary data.</text>
</comment>
<name>A0ABT1D1V2_9PROT</name>
<evidence type="ECO:0000313" key="2">
    <source>
        <dbReference type="EMBL" id="MCO6415872.1"/>
    </source>
</evidence>
<evidence type="ECO:0000256" key="1">
    <source>
        <dbReference type="SAM" id="MobiDB-lite"/>
    </source>
</evidence>
<gene>
    <name evidence="2" type="ORF">JYK14_06740</name>
</gene>
<feature type="region of interest" description="Disordered" evidence="1">
    <location>
        <begin position="192"/>
        <end position="226"/>
    </location>
</feature>
<feature type="region of interest" description="Disordered" evidence="1">
    <location>
        <begin position="1"/>
        <end position="21"/>
    </location>
</feature>